<feature type="region of interest" description="Disordered" evidence="1">
    <location>
        <begin position="160"/>
        <end position="203"/>
    </location>
</feature>
<protein>
    <submittedName>
        <fullName evidence="3">Uncharacterized protein</fullName>
    </submittedName>
</protein>
<dbReference type="AlphaFoldDB" id="A0AAV9XC66"/>
<organism evidence="3 4">
    <name type="scientific">Orbilia ellipsospora</name>
    <dbReference type="NCBI Taxonomy" id="2528407"/>
    <lineage>
        <taxon>Eukaryota</taxon>
        <taxon>Fungi</taxon>
        <taxon>Dikarya</taxon>
        <taxon>Ascomycota</taxon>
        <taxon>Pezizomycotina</taxon>
        <taxon>Orbiliomycetes</taxon>
        <taxon>Orbiliales</taxon>
        <taxon>Orbiliaceae</taxon>
        <taxon>Orbilia</taxon>
    </lineage>
</organism>
<evidence type="ECO:0000256" key="1">
    <source>
        <dbReference type="SAM" id="MobiDB-lite"/>
    </source>
</evidence>
<evidence type="ECO:0000256" key="2">
    <source>
        <dbReference type="SAM" id="SignalP"/>
    </source>
</evidence>
<keyword evidence="4" id="KW-1185">Reference proteome</keyword>
<feature type="compositionally biased region" description="Polar residues" evidence="1">
    <location>
        <begin position="65"/>
        <end position="82"/>
    </location>
</feature>
<name>A0AAV9XC66_9PEZI</name>
<comment type="caution">
    <text evidence="3">The sequence shown here is derived from an EMBL/GenBank/DDBJ whole genome shotgun (WGS) entry which is preliminary data.</text>
</comment>
<sequence length="281" mass="30975">MLFHEFNLGVMFKTIAFISVLGAVVAPPSKSLSDLNINTSSILKPTVIPPTVLIDTPQSQTLGIDISSANQSQNTPSEGSRTLSKDESIGIGVYNPGSGLFSPPNNTPRSARRQELRFLTARQKKSGMTPAPRKNKKIDWDDWASAEITGVIPTSEEKILMPPNSRYTGPGPKLRHESAPSPRYNPVMLAPTQPDDDGDGLEDDSWGESEYLGLEDMPSTFNLHNIGPRLTPRVEKFMSARGGYNEDRDIDIDVQAEYKTEILNMKPQFSRSKRIDSNSLT</sequence>
<feature type="region of interest" description="Disordered" evidence="1">
    <location>
        <begin position="65"/>
        <end position="88"/>
    </location>
</feature>
<proteinExistence type="predicted"/>
<dbReference type="Proteomes" id="UP001365542">
    <property type="component" value="Unassembled WGS sequence"/>
</dbReference>
<accession>A0AAV9XC66</accession>
<evidence type="ECO:0000313" key="3">
    <source>
        <dbReference type="EMBL" id="KAK6539680.1"/>
    </source>
</evidence>
<dbReference type="EMBL" id="JAVHJO010000006">
    <property type="protein sequence ID" value="KAK6539680.1"/>
    <property type="molecule type" value="Genomic_DNA"/>
</dbReference>
<reference evidence="3 4" key="1">
    <citation type="submission" date="2019-10" db="EMBL/GenBank/DDBJ databases">
        <authorList>
            <person name="Palmer J.M."/>
        </authorList>
    </citation>
    <scope>NUCLEOTIDE SEQUENCE [LARGE SCALE GENOMIC DNA]</scope>
    <source>
        <strain evidence="3 4">TWF694</strain>
    </source>
</reference>
<feature type="compositionally biased region" description="Acidic residues" evidence="1">
    <location>
        <begin position="194"/>
        <end position="203"/>
    </location>
</feature>
<feature type="chain" id="PRO_5043821786" evidence="2">
    <location>
        <begin position="23"/>
        <end position="281"/>
    </location>
</feature>
<feature type="signal peptide" evidence="2">
    <location>
        <begin position="1"/>
        <end position="22"/>
    </location>
</feature>
<keyword evidence="2" id="KW-0732">Signal</keyword>
<evidence type="ECO:0000313" key="4">
    <source>
        <dbReference type="Proteomes" id="UP001365542"/>
    </source>
</evidence>
<gene>
    <name evidence="3" type="ORF">TWF694_009884</name>
</gene>